<accession>A0ABW4BFY4</accession>
<dbReference type="InterPro" id="IPR011611">
    <property type="entry name" value="PfkB_dom"/>
</dbReference>
<dbReference type="GO" id="GO:0016301">
    <property type="term" value="F:kinase activity"/>
    <property type="evidence" value="ECO:0007669"/>
    <property type="project" value="UniProtKB-KW"/>
</dbReference>
<reference evidence="5" key="1">
    <citation type="journal article" date="2019" name="Int. J. Syst. Evol. Microbiol.">
        <title>The Global Catalogue of Microorganisms (GCM) 10K type strain sequencing project: providing services to taxonomists for standard genome sequencing and annotation.</title>
        <authorList>
            <consortium name="The Broad Institute Genomics Platform"/>
            <consortium name="The Broad Institute Genome Sequencing Center for Infectious Disease"/>
            <person name="Wu L."/>
            <person name="Ma J."/>
        </authorList>
    </citation>
    <scope>NUCLEOTIDE SEQUENCE [LARGE SCALE GENOMIC DNA]</scope>
    <source>
        <strain evidence="5">CCM 9110</strain>
    </source>
</reference>
<evidence type="ECO:0000313" key="5">
    <source>
        <dbReference type="Proteomes" id="UP001597199"/>
    </source>
</evidence>
<dbReference type="PANTHER" id="PTHR10584:SF166">
    <property type="entry name" value="RIBOKINASE"/>
    <property type="match status" value="1"/>
</dbReference>
<dbReference type="PROSITE" id="PS00584">
    <property type="entry name" value="PFKB_KINASES_2"/>
    <property type="match status" value="1"/>
</dbReference>
<dbReference type="Proteomes" id="UP001597199">
    <property type="component" value="Unassembled WGS sequence"/>
</dbReference>
<keyword evidence="5" id="KW-1185">Reference proteome</keyword>
<feature type="domain" description="Carbohydrate kinase PfkB" evidence="3">
    <location>
        <begin position="32"/>
        <end position="260"/>
    </location>
</feature>
<sequence>MAKTTLAMADNCIDVYLDSGRFYLTGNSVDFAMNYRGLGGAVTEMTVLGNDLYAEALEVRLAKEGIPLRVMARVDKPTAVAKMKMEGTEKIYLGFTGNAMDDMAIGDSDKQFINNFDIVYAERWSKAHTFISEVKQPGQIWVYDFSRRLDQEINAKLLPNLDYAFFSYEKDDEWIRKFLKSSYQAGAKTVIAMLGGEGSLAYDGHHFYKESAGEAVVVNTVGAGDSYIAGFTYGVSLGWSVPDCMTVGKERATKVIQQFNPYL</sequence>
<dbReference type="Gene3D" id="3.40.1190.20">
    <property type="match status" value="1"/>
</dbReference>
<dbReference type="InterPro" id="IPR029056">
    <property type="entry name" value="Ribokinase-like"/>
</dbReference>
<dbReference type="RefSeq" id="WP_204119770.1">
    <property type="nucleotide sequence ID" value="NZ_BOLV01000027.1"/>
</dbReference>
<dbReference type="InterPro" id="IPR002173">
    <property type="entry name" value="Carboh/pur_kinase_PfkB_CS"/>
</dbReference>
<evidence type="ECO:0000313" key="4">
    <source>
        <dbReference type="EMBL" id="MFD1398973.1"/>
    </source>
</evidence>
<evidence type="ECO:0000259" key="3">
    <source>
        <dbReference type="Pfam" id="PF00294"/>
    </source>
</evidence>
<organism evidence="4 5">
    <name type="scientific">Lacticaseibacillus suilingensis</name>
    <dbReference type="NCBI Taxonomy" id="2799577"/>
    <lineage>
        <taxon>Bacteria</taxon>
        <taxon>Bacillati</taxon>
        <taxon>Bacillota</taxon>
        <taxon>Bacilli</taxon>
        <taxon>Lactobacillales</taxon>
        <taxon>Lactobacillaceae</taxon>
        <taxon>Lacticaseibacillus</taxon>
    </lineage>
</organism>
<keyword evidence="1" id="KW-0808">Transferase</keyword>
<evidence type="ECO:0000256" key="2">
    <source>
        <dbReference type="ARBA" id="ARBA00022777"/>
    </source>
</evidence>
<dbReference type="PANTHER" id="PTHR10584">
    <property type="entry name" value="SUGAR KINASE"/>
    <property type="match status" value="1"/>
</dbReference>
<keyword evidence="2 4" id="KW-0418">Kinase</keyword>
<evidence type="ECO:0000256" key="1">
    <source>
        <dbReference type="ARBA" id="ARBA00022679"/>
    </source>
</evidence>
<dbReference type="SUPFAM" id="SSF53613">
    <property type="entry name" value="Ribokinase-like"/>
    <property type="match status" value="1"/>
</dbReference>
<proteinExistence type="predicted"/>
<comment type="caution">
    <text evidence="4">The sequence shown here is derived from an EMBL/GenBank/DDBJ whole genome shotgun (WGS) entry which is preliminary data.</text>
</comment>
<dbReference type="EMBL" id="JBHTOA010000028">
    <property type="protein sequence ID" value="MFD1398973.1"/>
    <property type="molecule type" value="Genomic_DNA"/>
</dbReference>
<protein>
    <submittedName>
        <fullName evidence="4">PfkB family carbohydrate kinase</fullName>
    </submittedName>
</protein>
<name>A0ABW4BFY4_9LACO</name>
<dbReference type="Pfam" id="PF00294">
    <property type="entry name" value="PfkB"/>
    <property type="match status" value="1"/>
</dbReference>
<gene>
    <name evidence="4" type="ORF">ACFQ41_06595</name>
</gene>